<dbReference type="EMBL" id="HE663493">
    <property type="protein sequence ID" value="CCG09500.1"/>
    <property type="molecule type" value="Genomic_DNA"/>
</dbReference>
<dbReference type="SUPFAM" id="SSF55785">
    <property type="entry name" value="PYP-like sensor domain (PAS domain)"/>
    <property type="match status" value="4"/>
</dbReference>
<name>H6SPH5_PARPM</name>
<dbReference type="STRING" id="1150469.RSPPHO_02874"/>
<dbReference type="eggNOG" id="COG3829">
    <property type="taxonomic scope" value="Bacteria"/>
</dbReference>
<dbReference type="PANTHER" id="PTHR44757">
    <property type="entry name" value="DIGUANYLATE CYCLASE DGCP"/>
    <property type="match status" value="1"/>
</dbReference>
<dbReference type="InterPro" id="IPR013656">
    <property type="entry name" value="PAS_4"/>
</dbReference>
<keyword evidence="5" id="KW-0418">Kinase</keyword>
<keyword evidence="5" id="KW-0808">Transferase</keyword>
<feature type="domain" description="PAC" evidence="4">
    <location>
        <begin position="570"/>
        <end position="621"/>
    </location>
</feature>
<gene>
    <name evidence="5" type="ORF">RSPPHO_02874</name>
</gene>
<evidence type="ECO:0000313" key="6">
    <source>
        <dbReference type="Proteomes" id="UP000033220"/>
    </source>
</evidence>
<dbReference type="Pfam" id="PF13188">
    <property type="entry name" value="PAS_8"/>
    <property type="match status" value="1"/>
</dbReference>
<feature type="transmembrane region" description="Helical" evidence="2">
    <location>
        <begin position="209"/>
        <end position="227"/>
    </location>
</feature>
<evidence type="ECO:0000259" key="3">
    <source>
        <dbReference type="PROSITE" id="PS50112"/>
    </source>
</evidence>
<dbReference type="PANTHER" id="PTHR44757:SF2">
    <property type="entry name" value="BIOFILM ARCHITECTURE MAINTENANCE PROTEIN MBAA"/>
    <property type="match status" value="1"/>
</dbReference>
<dbReference type="NCBIfam" id="TIGR00229">
    <property type="entry name" value="sensory_box"/>
    <property type="match status" value="2"/>
</dbReference>
<keyword evidence="2" id="KW-0812">Transmembrane</keyword>
<dbReference type="eggNOG" id="COG2202">
    <property type="taxonomic scope" value="Bacteria"/>
</dbReference>
<keyword evidence="2" id="KW-0472">Membrane</keyword>
<feature type="region of interest" description="Disordered" evidence="1">
    <location>
        <begin position="770"/>
        <end position="790"/>
    </location>
</feature>
<dbReference type="Pfam" id="PF08448">
    <property type="entry name" value="PAS_4"/>
    <property type="match status" value="2"/>
</dbReference>
<dbReference type="InterPro" id="IPR000700">
    <property type="entry name" value="PAS-assoc_C"/>
</dbReference>
<dbReference type="CDD" id="cd00130">
    <property type="entry name" value="PAS"/>
    <property type="match status" value="2"/>
</dbReference>
<dbReference type="Gene3D" id="3.30.450.20">
    <property type="entry name" value="PAS domain"/>
    <property type="match status" value="4"/>
</dbReference>
<sequence length="808" mass="89839">MLPQLFSRMPFMVPLAPLPDPPSAPLGNRRRGFLVTLVLVLLALASAFLLWRINDGWENSYAAYGPTADNVRQTRQAMTQAFLLQVRRREDRAFNGPSVEALLDKAALKLSDAIAGESSLLGIAGHPPEGVLLKQLQEYQRVIFDLDQSLRRSLIAPRDATRPLSEESLVVQLRLFYEADRLGEQIETELTHGLARAVGNRLQEHRAEIALWGAVLLGALALVARLGRVGMAMARQERLIQAILDSTSDGVFVKDPQGRYRMANRAIAAMIGHAPGEILGHTDDALFPAATAQAMQRSDTEVMRERKLASFETIFVDPDGQRRTVWTTKGPLADDWGKIAGVYGISRDVTERKNAEQRLREREDQLQAIIDNINEGVVTFSLDGKVLSWNRAALAMHEFPPSASTTGDLEIFFELYELLDTNGTPLPPSEWPMSRIIRGEHLRDLEFTSRRRDGTWSRTFSCGGRLVMSAEGSPVMGVLSLADISERKRVETELRTSEARFKLFMDNSPSIAWIKDSAGRHVYCSRPFLKRLHLGPDDWQGRTNEELFPGEIGADLSRTDHLVLARGHALETDERTVGPDGEELYWRSIKFPFQDGTGDWFVGGMALDVTERRRAEEAQTRSDEVARERAEELEAVMQAAPIAILLSRDPSCREILGNRAANLLFDAAEGENLATLTSGRSYRRAGQDLGLDDLPMQQAVTQRREITIDDLEVTLPGGRPLLLMGGAAPLLGRNGQMRGAVGAFLDVTRQRQASEALEESNLRFIRIFHSQPPRHQSRHPRRTLGGREPGVGSPLWAFKVRGAGAEVP</sequence>
<dbReference type="SMART" id="SM00086">
    <property type="entry name" value="PAC"/>
    <property type="match status" value="3"/>
</dbReference>
<feature type="domain" description="PAC" evidence="4">
    <location>
        <begin position="309"/>
        <end position="361"/>
    </location>
</feature>
<feature type="domain" description="PAC" evidence="4">
    <location>
        <begin position="443"/>
        <end position="496"/>
    </location>
</feature>
<feature type="transmembrane region" description="Helical" evidence="2">
    <location>
        <begin position="32"/>
        <end position="51"/>
    </location>
</feature>
<feature type="domain" description="PAS" evidence="3">
    <location>
        <begin position="236"/>
        <end position="282"/>
    </location>
</feature>
<protein>
    <submittedName>
        <fullName evidence="5">Sensory box sensor histidine kinase, putative</fullName>
    </submittedName>
</protein>
<feature type="compositionally biased region" description="Basic residues" evidence="1">
    <location>
        <begin position="775"/>
        <end position="784"/>
    </location>
</feature>
<dbReference type="Proteomes" id="UP000033220">
    <property type="component" value="Chromosome DSM 122"/>
</dbReference>
<keyword evidence="6" id="KW-1185">Reference proteome</keyword>
<dbReference type="PROSITE" id="PS50112">
    <property type="entry name" value="PAS"/>
    <property type="match status" value="1"/>
</dbReference>
<dbReference type="KEGG" id="rpm:RSPPHO_02874"/>
<dbReference type="SMART" id="SM00091">
    <property type="entry name" value="PAS"/>
    <property type="match status" value="3"/>
</dbReference>
<dbReference type="InterPro" id="IPR052155">
    <property type="entry name" value="Biofilm_reg_signaling"/>
</dbReference>
<dbReference type="InterPro" id="IPR000014">
    <property type="entry name" value="PAS"/>
</dbReference>
<evidence type="ECO:0000256" key="2">
    <source>
        <dbReference type="SAM" id="Phobius"/>
    </source>
</evidence>
<organism evidence="5 6">
    <name type="scientific">Pararhodospirillum photometricum DSM 122</name>
    <dbReference type="NCBI Taxonomy" id="1150469"/>
    <lineage>
        <taxon>Bacteria</taxon>
        <taxon>Pseudomonadati</taxon>
        <taxon>Pseudomonadota</taxon>
        <taxon>Alphaproteobacteria</taxon>
        <taxon>Rhodospirillales</taxon>
        <taxon>Rhodospirillaceae</taxon>
        <taxon>Pararhodospirillum</taxon>
    </lineage>
</organism>
<evidence type="ECO:0000313" key="5">
    <source>
        <dbReference type="EMBL" id="CCG09500.1"/>
    </source>
</evidence>
<dbReference type="HOGENOM" id="CLU_348798_0_0_5"/>
<reference evidence="5 6" key="1">
    <citation type="submission" date="2012-02" db="EMBL/GenBank/DDBJ databases">
        <title>Shotgun genome sequence of Phaeospirillum photometricum DSM 122.</title>
        <authorList>
            <person name="Duquesne K."/>
            <person name="Sturgis J."/>
        </authorList>
    </citation>
    <scope>NUCLEOTIDE SEQUENCE [LARGE SCALE GENOMIC DNA]</scope>
    <source>
        <strain evidence="6">DSM122</strain>
    </source>
</reference>
<dbReference type="PROSITE" id="PS50113">
    <property type="entry name" value="PAC"/>
    <property type="match status" value="4"/>
</dbReference>
<feature type="domain" description="PAC" evidence="4">
    <location>
        <begin position="702"/>
        <end position="759"/>
    </location>
</feature>
<evidence type="ECO:0000256" key="1">
    <source>
        <dbReference type="SAM" id="MobiDB-lite"/>
    </source>
</evidence>
<dbReference type="AlphaFoldDB" id="H6SPH5"/>
<keyword evidence="2" id="KW-1133">Transmembrane helix</keyword>
<dbReference type="InterPro" id="IPR001610">
    <property type="entry name" value="PAC"/>
</dbReference>
<accession>H6SPH5</accession>
<evidence type="ECO:0000259" key="4">
    <source>
        <dbReference type="PROSITE" id="PS50113"/>
    </source>
</evidence>
<proteinExistence type="predicted"/>
<dbReference type="InterPro" id="IPR035965">
    <property type="entry name" value="PAS-like_dom_sf"/>
</dbReference>
<dbReference type="PATRIC" id="fig|1150469.3.peg.3248"/>
<dbReference type="GO" id="GO:0016301">
    <property type="term" value="F:kinase activity"/>
    <property type="evidence" value="ECO:0007669"/>
    <property type="project" value="UniProtKB-KW"/>
</dbReference>